<accession>A0A4Y8APG6</accession>
<feature type="signal peptide" evidence="1">
    <location>
        <begin position="1"/>
        <end position="21"/>
    </location>
</feature>
<protein>
    <submittedName>
        <fullName evidence="2">Porin</fullName>
    </submittedName>
</protein>
<keyword evidence="1" id="KW-0732">Signal</keyword>
<dbReference type="OrthoDB" id="1151129at2"/>
<gene>
    <name evidence="2" type="ORF">E2488_13815</name>
</gene>
<dbReference type="SUPFAM" id="SSF56935">
    <property type="entry name" value="Porins"/>
    <property type="match status" value="1"/>
</dbReference>
<organism evidence="2 3">
    <name type="scientific">Gramella jeungdoensis</name>
    <dbReference type="NCBI Taxonomy" id="708091"/>
    <lineage>
        <taxon>Bacteria</taxon>
        <taxon>Pseudomonadati</taxon>
        <taxon>Bacteroidota</taxon>
        <taxon>Flavobacteriia</taxon>
        <taxon>Flavobacteriales</taxon>
        <taxon>Flavobacteriaceae</taxon>
        <taxon>Christiangramia</taxon>
    </lineage>
</organism>
<proteinExistence type="predicted"/>
<dbReference type="EMBL" id="SNQI01000005">
    <property type="protein sequence ID" value="TEW72522.1"/>
    <property type="molecule type" value="Genomic_DNA"/>
</dbReference>
<evidence type="ECO:0000256" key="1">
    <source>
        <dbReference type="SAM" id="SignalP"/>
    </source>
</evidence>
<keyword evidence="3" id="KW-1185">Reference proteome</keyword>
<dbReference type="Pfam" id="PF07396">
    <property type="entry name" value="Porin_O_P"/>
    <property type="match status" value="1"/>
</dbReference>
<dbReference type="InterPro" id="IPR023614">
    <property type="entry name" value="Porin_dom_sf"/>
</dbReference>
<dbReference type="Proteomes" id="UP000298517">
    <property type="component" value="Unassembled WGS sequence"/>
</dbReference>
<dbReference type="RefSeq" id="WP_134248966.1">
    <property type="nucleotide sequence ID" value="NZ_SNQI01000005.1"/>
</dbReference>
<name>A0A4Y8APG6_9FLAO</name>
<feature type="chain" id="PRO_5021420304" evidence="1">
    <location>
        <begin position="22"/>
        <end position="452"/>
    </location>
</feature>
<dbReference type="AlphaFoldDB" id="A0A4Y8APG6"/>
<evidence type="ECO:0000313" key="3">
    <source>
        <dbReference type="Proteomes" id="UP000298517"/>
    </source>
</evidence>
<sequence length="452" mass="51448">MKNKLSTLVVALFLFGIGLHAQEIKKETTRINQYGQEVDAVPLKTEAQDGFIKWFSEDGNYKMWMDNRVQLDGYMFSNDALNELGNGFMIRRMRFAIKAEFWKNWYGEIDLDFESSATEIKDAYLKYTPDSKKWDFKAGHFKEGYGMETTTTSRYLLFMERSFASTFDPSRHLGFQVNSYGKKLLLIGGVHFNTVGDAEEVEFTKDANKDNGKDEGYSLTGRAVWTPINNTTRLLHVGAAATYRTPKTHWEDGAYRISTRSHSAVNRKKFLDTDDISGVDNVFGYTFELAGKYNGFMFQGEYKEHNVNMIEGVDASFKGYYAQAAYLLRGGNHNYNTKEGEFTRITPGSDKGDVELALRYDYIDLNDFDASIYGGSAEGYSVGLNYYVNPNIKFMANYVYHNHDRYADGKGKLFVGKDADGNLTKDWSNVYDADGKGGDDYGQFSIRLEVNF</sequence>
<dbReference type="Gene3D" id="2.40.160.10">
    <property type="entry name" value="Porin"/>
    <property type="match status" value="1"/>
</dbReference>
<dbReference type="InterPro" id="IPR010870">
    <property type="entry name" value="Porin_O/P"/>
</dbReference>
<evidence type="ECO:0000313" key="2">
    <source>
        <dbReference type="EMBL" id="TEW72522.1"/>
    </source>
</evidence>
<reference evidence="2 3" key="1">
    <citation type="journal article" date="2011" name="J. Microbiol.">
        <title>Gramella jeungdoensis sp. nov., isolated from a solar saltern in Korea.</title>
        <authorList>
            <person name="Joung Y."/>
            <person name="Kim H."/>
            <person name="Jang T."/>
            <person name="Ahn T.S."/>
            <person name="Joh K."/>
        </authorList>
    </citation>
    <scope>NUCLEOTIDE SEQUENCE [LARGE SCALE GENOMIC DNA]</scope>
    <source>
        <strain evidence="2 3">KCTC 23123</strain>
    </source>
</reference>
<comment type="caution">
    <text evidence="2">The sequence shown here is derived from an EMBL/GenBank/DDBJ whole genome shotgun (WGS) entry which is preliminary data.</text>
</comment>